<keyword evidence="2 6" id="KW-0328">Glycosyltransferase</keyword>
<dbReference type="PANTHER" id="PTHR43630:SF1">
    <property type="entry name" value="POLY-BETA-1,6-N-ACETYL-D-GLUCOSAMINE SYNTHASE"/>
    <property type="match status" value="1"/>
</dbReference>
<feature type="domain" description="Glycosyltransferase 2-like" evidence="5">
    <location>
        <begin position="57"/>
        <end position="226"/>
    </location>
</feature>
<accession>A0ABS8GHH9</accession>
<reference evidence="6" key="1">
    <citation type="submission" date="2021-10" db="EMBL/GenBank/DDBJ databases">
        <title>Novel species in genus Arthrobacter.</title>
        <authorList>
            <person name="Liu Y."/>
        </authorList>
    </citation>
    <scope>NUCLEOTIDE SEQUENCE</scope>
    <source>
        <strain evidence="6">Zg-Y786</strain>
    </source>
</reference>
<dbReference type="EC" id="2.4.-.-" evidence="6"/>
<gene>
    <name evidence="6" type="ORF">LJ752_08695</name>
</gene>
<dbReference type="InterPro" id="IPR001173">
    <property type="entry name" value="Glyco_trans_2-like"/>
</dbReference>
<comment type="caution">
    <text evidence="6">The sequence shown here is derived from an EMBL/GenBank/DDBJ whole genome shotgun (WGS) entry which is preliminary data.</text>
</comment>
<dbReference type="RefSeq" id="WP_227890935.1">
    <property type="nucleotide sequence ID" value="NZ_JAJFZQ010000005.1"/>
</dbReference>
<evidence type="ECO:0000256" key="4">
    <source>
        <dbReference type="SAM" id="Phobius"/>
    </source>
</evidence>
<dbReference type="CDD" id="cd06423">
    <property type="entry name" value="CESA_like"/>
    <property type="match status" value="1"/>
</dbReference>
<proteinExistence type="inferred from homology"/>
<feature type="transmembrane region" description="Helical" evidence="4">
    <location>
        <begin position="300"/>
        <end position="326"/>
    </location>
</feature>
<keyword evidence="4" id="KW-0812">Transmembrane</keyword>
<dbReference type="Proteomes" id="UP001139168">
    <property type="component" value="Unassembled WGS sequence"/>
</dbReference>
<keyword evidence="4" id="KW-0472">Membrane</keyword>
<evidence type="ECO:0000256" key="3">
    <source>
        <dbReference type="ARBA" id="ARBA00022679"/>
    </source>
</evidence>
<evidence type="ECO:0000313" key="7">
    <source>
        <dbReference type="Proteomes" id="UP001139168"/>
    </source>
</evidence>
<keyword evidence="3 6" id="KW-0808">Transferase</keyword>
<protein>
    <submittedName>
        <fullName evidence="6">Glycosyltransferase</fullName>
        <ecNumber evidence="6">2.4.-.-</ecNumber>
    </submittedName>
</protein>
<dbReference type="InterPro" id="IPR029044">
    <property type="entry name" value="Nucleotide-diphossugar_trans"/>
</dbReference>
<dbReference type="EMBL" id="JAJFZQ010000005">
    <property type="protein sequence ID" value="MCC3266124.1"/>
    <property type="molecule type" value="Genomic_DNA"/>
</dbReference>
<feature type="transmembrane region" description="Helical" evidence="4">
    <location>
        <begin position="367"/>
        <end position="391"/>
    </location>
</feature>
<dbReference type="Gene3D" id="3.90.550.10">
    <property type="entry name" value="Spore Coat Polysaccharide Biosynthesis Protein SpsA, Chain A"/>
    <property type="match status" value="1"/>
</dbReference>
<name>A0ABS8GHH9_9MICC</name>
<feature type="transmembrane region" description="Helical" evidence="4">
    <location>
        <begin position="341"/>
        <end position="360"/>
    </location>
</feature>
<keyword evidence="7" id="KW-1185">Reference proteome</keyword>
<evidence type="ECO:0000256" key="2">
    <source>
        <dbReference type="ARBA" id="ARBA00022676"/>
    </source>
</evidence>
<comment type="similarity">
    <text evidence="1">Belongs to the glycosyltransferase 2 family.</text>
</comment>
<dbReference type="GO" id="GO:0016757">
    <property type="term" value="F:glycosyltransferase activity"/>
    <property type="evidence" value="ECO:0007669"/>
    <property type="project" value="UniProtKB-KW"/>
</dbReference>
<feature type="transmembrane region" description="Helical" evidence="4">
    <location>
        <begin position="6"/>
        <end position="27"/>
    </location>
</feature>
<evidence type="ECO:0000259" key="5">
    <source>
        <dbReference type="Pfam" id="PF00535"/>
    </source>
</evidence>
<dbReference type="Pfam" id="PF00535">
    <property type="entry name" value="Glycos_transf_2"/>
    <property type="match status" value="1"/>
</dbReference>
<evidence type="ECO:0000313" key="6">
    <source>
        <dbReference type="EMBL" id="MCC3266124.1"/>
    </source>
</evidence>
<organism evidence="6 7">
    <name type="scientific">Arthrobacter gengyunqii</name>
    <dbReference type="NCBI Taxonomy" id="2886940"/>
    <lineage>
        <taxon>Bacteria</taxon>
        <taxon>Bacillati</taxon>
        <taxon>Actinomycetota</taxon>
        <taxon>Actinomycetes</taxon>
        <taxon>Micrococcales</taxon>
        <taxon>Micrococcaceae</taxon>
        <taxon>Arthrobacter</taxon>
    </lineage>
</organism>
<sequence>MEPWAILVIALLILGITTPLWSTVGLLRRVGELQNQTTPSQLATRLQNTVRPNQVAVLIAAHNEELVIAETIASAKRLVPAGNIHVISDGSTDATSGIAEAEGVNCLELNPNRGKAGALAAGIEYYDLASNYEVMLLLDADTRLSPDYLETGLPLFAAPDVVAVAGRAKSLPDTRHRNPLARVLLAYRERLYAAVQLLMKYGQAAESANVVNIVPGFASMYRTRILPEIDVDAPGLLIEDFNMTFEVHAKKLGRIEFHPSAAVAYTQDPDNLRDYIRQVRRWQLGFWQTVRRHGWNRGKFWVVLYVHVLELVSASFVLILAVPIVILSELTEVSLLRPVDLLIGVILPDYLLTIVAAVVLRRPSMLLLGVVFPLIRVLDAVICLITLTLAWTRITSGVWVSPTRRLQPA</sequence>
<dbReference type="PANTHER" id="PTHR43630">
    <property type="entry name" value="POLY-BETA-1,6-N-ACETYL-D-GLUCOSAMINE SYNTHASE"/>
    <property type="match status" value="1"/>
</dbReference>
<evidence type="ECO:0000256" key="1">
    <source>
        <dbReference type="ARBA" id="ARBA00006739"/>
    </source>
</evidence>
<dbReference type="SUPFAM" id="SSF53448">
    <property type="entry name" value="Nucleotide-diphospho-sugar transferases"/>
    <property type="match status" value="1"/>
</dbReference>
<keyword evidence="4" id="KW-1133">Transmembrane helix</keyword>